<dbReference type="NCBIfam" id="NF007714">
    <property type="entry name" value="PRK10410.1-2"/>
    <property type="match status" value="1"/>
</dbReference>
<accession>A0A4Q0I877</accession>
<dbReference type="Pfam" id="PF11756">
    <property type="entry name" value="YgbA_NO"/>
    <property type="match status" value="1"/>
</dbReference>
<dbReference type="InterPro" id="IPR020483">
    <property type="entry name" value="Uncharacterised_YgbA"/>
</dbReference>
<gene>
    <name evidence="1" type="ORF">EFD62_01655</name>
</gene>
<protein>
    <submittedName>
        <fullName evidence="1">Nitrous oxide-stimulated promoter family protein</fullName>
    </submittedName>
</protein>
<comment type="caution">
    <text evidence="1">The sequence shown here is derived from an EMBL/GenBank/DDBJ whole genome shotgun (WGS) entry which is preliminary data.</text>
</comment>
<dbReference type="AlphaFoldDB" id="A0A4Q0I877"/>
<sequence length="101" mass="12009">MKNVEKKREHEKKVVTTMICLYCRGNHGTKKPCLECEELIKYACFRTDKCPRMATKTFCSQCPSKCYKPDMMDRITKVMRYSGPRLMLHHPIMVMKHMFVK</sequence>
<dbReference type="EMBL" id="RLII01000001">
    <property type="protein sequence ID" value="RXE60651.1"/>
    <property type="molecule type" value="Genomic_DNA"/>
</dbReference>
<dbReference type="OrthoDB" id="164329at2"/>
<evidence type="ECO:0000313" key="1">
    <source>
        <dbReference type="EMBL" id="RXE60651.1"/>
    </source>
</evidence>
<dbReference type="RefSeq" id="WP_069194601.1">
    <property type="nucleotide sequence ID" value="NZ_RLII01000001.1"/>
</dbReference>
<dbReference type="Proteomes" id="UP000289166">
    <property type="component" value="Unassembled WGS sequence"/>
</dbReference>
<name>A0A4Q0I877_9FIRM</name>
<reference evidence="2" key="1">
    <citation type="submission" date="2018-11" db="EMBL/GenBank/DDBJ databases">
        <title>Genome sequencing of a novel mesophilic and cellulolytic organism within the genus Hungateiclostridium.</title>
        <authorList>
            <person name="Rettenmaier R."/>
            <person name="Liebl W."/>
            <person name="Zverlov V."/>
        </authorList>
    </citation>
    <scope>NUCLEOTIDE SEQUENCE [LARGE SCALE GENOMIC DNA]</scope>
    <source>
        <strain evidence="2">N2K1</strain>
    </source>
</reference>
<organism evidence="1 2">
    <name type="scientific">Acetivibrio mesophilus</name>
    <dbReference type="NCBI Taxonomy" id="2487273"/>
    <lineage>
        <taxon>Bacteria</taxon>
        <taxon>Bacillati</taxon>
        <taxon>Bacillota</taxon>
        <taxon>Clostridia</taxon>
        <taxon>Eubacteriales</taxon>
        <taxon>Oscillospiraceae</taxon>
        <taxon>Acetivibrio</taxon>
    </lineage>
</organism>
<evidence type="ECO:0000313" key="2">
    <source>
        <dbReference type="Proteomes" id="UP000289166"/>
    </source>
</evidence>
<keyword evidence="2" id="KW-1185">Reference proteome</keyword>
<proteinExistence type="predicted"/>